<keyword evidence="3" id="KW-0732">Signal</keyword>
<keyword evidence="2" id="KW-0472">Membrane</keyword>
<proteinExistence type="predicted"/>
<evidence type="ECO:0000313" key="4">
    <source>
        <dbReference type="EMBL" id="CAI5723610.1"/>
    </source>
</evidence>
<name>A0AAV0TPB9_9STRA</name>
<organism evidence="4 5">
    <name type="scientific">Peronospora destructor</name>
    <dbReference type="NCBI Taxonomy" id="86335"/>
    <lineage>
        <taxon>Eukaryota</taxon>
        <taxon>Sar</taxon>
        <taxon>Stramenopiles</taxon>
        <taxon>Oomycota</taxon>
        <taxon>Peronosporomycetes</taxon>
        <taxon>Peronosporales</taxon>
        <taxon>Peronosporaceae</taxon>
        <taxon>Peronospora</taxon>
    </lineage>
</organism>
<dbReference type="PANTHER" id="PTHR10760:SF2">
    <property type="entry name" value="LD13476P-RELATED"/>
    <property type="match status" value="1"/>
</dbReference>
<feature type="chain" id="PRO_5043908900" evidence="3">
    <location>
        <begin position="19"/>
        <end position="376"/>
    </location>
</feature>
<feature type="region of interest" description="Disordered" evidence="1">
    <location>
        <begin position="342"/>
        <end position="376"/>
    </location>
</feature>
<dbReference type="EMBL" id="CANTFM010000508">
    <property type="protein sequence ID" value="CAI5723610.1"/>
    <property type="molecule type" value="Genomic_DNA"/>
</dbReference>
<gene>
    <name evidence="4" type="ORF">PDE001_LOCUS2946</name>
</gene>
<dbReference type="InterPro" id="IPR010448">
    <property type="entry name" value="Torsin"/>
</dbReference>
<accession>A0AAV0TPB9</accession>
<evidence type="ECO:0000256" key="2">
    <source>
        <dbReference type="SAM" id="Phobius"/>
    </source>
</evidence>
<protein>
    <submittedName>
        <fullName evidence="4">Uncharacterized protein</fullName>
    </submittedName>
</protein>
<comment type="caution">
    <text evidence="4">The sequence shown here is derived from an EMBL/GenBank/DDBJ whole genome shotgun (WGS) entry which is preliminary data.</text>
</comment>
<dbReference type="GO" id="GO:0005737">
    <property type="term" value="C:cytoplasm"/>
    <property type="evidence" value="ECO:0007669"/>
    <property type="project" value="UniProtKB-ARBA"/>
</dbReference>
<feature type="transmembrane region" description="Helical" evidence="2">
    <location>
        <begin position="310"/>
        <end position="331"/>
    </location>
</feature>
<dbReference type="GO" id="GO:0005524">
    <property type="term" value="F:ATP binding"/>
    <property type="evidence" value="ECO:0007669"/>
    <property type="project" value="InterPro"/>
</dbReference>
<dbReference type="AlphaFoldDB" id="A0AAV0TPB9"/>
<keyword evidence="2" id="KW-0812">Transmembrane</keyword>
<evidence type="ECO:0000313" key="5">
    <source>
        <dbReference type="Proteomes" id="UP001162029"/>
    </source>
</evidence>
<feature type="compositionally biased region" description="Basic residues" evidence="1">
    <location>
        <begin position="360"/>
        <end position="376"/>
    </location>
</feature>
<feature type="signal peptide" evidence="3">
    <location>
        <begin position="1"/>
        <end position="18"/>
    </location>
</feature>
<dbReference type="Proteomes" id="UP001162029">
    <property type="component" value="Unassembled WGS sequence"/>
</dbReference>
<keyword evidence="5" id="KW-1185">Reference proteome</keyword>
<evidence type="ECO:0000256" key="1">
    <source>
        <dbReference type="SAM" id="MobiDB-lite"/>
    </source>
</evidence>
<keyword evidence="2" id="KW-1133">Transmembrane helix</keyword>
<reference evidence="4" key="1">
    <citation type="submission" date="2022-12" db="EMBL/GenBank/DDBJ databases">
        <authorList>
            <person name="Webb A."/>
        </authorList>
    </citation>
    <scope>NUCLEOTIDE SEQUENCE</scope>
    <source>
        <strain evidence="4">Pd1</strain>
    </source>
</reference>
<dbReference type="GO" id="GO:0016887">
    <property type="term" value="F:ATP hydrolysis activity"/>
    <property type="evidence" value="ECO:0007669"/>
    <property type="project" value="InterPro"/>
</dbReference>
<evidence type="ECO:0000256" key="3">
    <source>
        <dbReference type="SAM" id="SignalP"/>
    </source>
</evidence>
<dbReference type="PANTHER" id="PTHR10760">
    <property type="entry name" value="TORSIN"/>
    <property type="match status" value="1"/>
</dbReference>
<sequence>MLPLHLLLLLLLLPLVLPKQCAHYSQEVLTSRLESYIMKCLGPATPLSALSTLTERFIANDFDRHQPLALVLFSNSSDLLHTLVGAVASSLFGASRSSHTVQSVDFQELLEPSRTPNYDIKQRLRIALAKPLHSCPDRNLFVLDNVQVLDDAALPVLDVFLDPLNGKRAQFQHYVEGEAGRVFDCTNSVFLFLYKVTASHFQFDEGENSMMSPNYWREYLMQQWTRSAGIIEEFTPQAFVGRLTDAVAVFLPEGDDSIDATYEQVRQSYEWRQMCKLQLNEVEGEAIEAGNSSRDSTTAALASIADTVAAVAPMIPGAIAMISIPAFLLILTRAKRWNGETTKLKKRGAIHRRSSDSNNARRKKQKIRKRWEKNSL</sequence>